<accession>A0ACC2II01</accession>
<name>A0ACC2II01_9PEZI</name>
<sequence>MNLPSSYQDAQEGERALPTLGELGLRTLAELALPTLGQQALPTLAELALPTLGEPVPPTQGEPEPPTQGEPEPPTQGESVPPTKGESVPPKQGESVPPTKGESVPPTQGESVPPTQLLREMALGAVPTSIIRFLFCPDPGRSPVHQGWYAILEIQCHNLERLMLDGFSFDATNVIRGIGPLPRPRDLLVPPNFTAMNKYRIIDNEMPIRWMGKVKLFAVADIVISWFSFADLTRDRIHYAQVTRGGEIVYNYDSLDVGSC</sequence>
<comment type="caution">
    <text evidence="1">The sequence shown here is derived from an EMBL/GenBank/DDBJ whole genome shotgun (WGS) entry which is preliminary data.</text>
</comment>
<evidence type="ECO:0000313" key="1">
    <source>
        <dbReference type="EMBL" id="KAJ8114763.1"/>
    </source>
</evidence>
<organism evidence="1 2">
    <name type="scientific">Nemania bipapillata</name>
    <dbReference type="NCBI Taxonomy" id="110536"/>
    <lineage>
        <taxon>Eukaryota</taxon>
        <taxon>Fungi</taxon>
        <taxon>Dikarya</taxon>
        <taxon>Ascomycota</taxon>
        <taxon>Pezizomycotina</taxon>
        <taxon>Sordariomycetes</taxon>
        <taxon>Xylariomycetidae</taxon>
        <taxon>Xylariales</taxon>
        <taxon>Xylariaceae</taxon>
        <taxon>Nemania</taxon>
    </lineage>
</organism>
<gene>
    <name evidence="1" type="ORF">ONZ43_g4827</name>
</gene>
<evidence type="ECO:0000313" key="2">
    <source>
        <dbReference type="Proteomes" id="UP001153334"/>
    </source>
</evidence>
<protein>
    <submittedName>
        <fullName evidence="1">Uncharacterized protein</fullName>
    </submittedName>
</protein>
<reference evidence="1" key="1">
    <citation type="submission" date="2022-11" db="EMBL/GenBank/DDBJ databases">
        <title>Genome Sequence of Nemania bipapillata.</title>
        <authorList>
            <person name="Buettner E."/>
        </authorList>
    </citation>
    <scope>NUCLEOTIDE SEQUENCE</scope>
    <source>
        <strain evidence="1">CP14</strain>
    </source>
</reference>
<keyword evidence="2" id="KW-1185">Reference proteome</keyword>
<proteinExistence type="predicted"/>
<dbReference type="Proteomes" id="UP001153334">
    <property type="component" value="Unassembled WGS sequence"/>
</dbReference>
<dbReference type="EMBL" id="JAPESX010001376">
    <property type="protein sequence ID" value="KAJ8114763.1"/>
    <property type="molecule type" value="Genomic_DNA"/>
</dbReference>